<dbReference type="SUPFAM" id="SSF48403">
    <property type="entry name" value="Ankyrin repeat"/>
    <property type="match status" value="2"/>
</dbReference>
<dbReference type="SMART" id="SM00248">
    <property type="entry name" value="ANK"/>
    <property type="match status" value="7"/>
</dbReference>
<dbReference type="InterPro" id="IPR026961">
    <property type="entry name" value="PGG_dom"/>
</dbReference>
<dbReference type="InterPro" id="IPR036770">
    <property type="entry name" value="Ankyrin_rpt-contain_sf"/>
</dbReference>
<dbReference type="Pfam" id="PF13637">
    <property type="entry name" value="Ank_4"/>
    <property type="match status" value="1"/>
</dbReference>
<evidence type="ECO:0000256" key="5">
    <source>
        <dbReference type="ARBA" id="ARBA00023043"/>
    </source>
</evidence>
<evidence type="ECO:0000256" key="9">
    <source>
        <dbReference type="SAM" id="Phobius"/>
    </source>
</evidence>
<keyword evidence="2 9" id="KW-0812">Transmembrane</keyword>
<dbReference type="Pfam" id="PF12796">
    <property type="entry name" value="Ank_2"/>
    <property type="match status" value="1"/>
</dbReference>
<keyword evidence="11" id="KW-1185">Reference proteome</keyword>
<dbReference type="KEGG" id="mcha:111021073"/>
<dbReference type="GO" id="GO:0005886">
    <property type="term" value="C:plasma membrane"/>
    <property type="evidence" value="ECO:0007669"/>
    <property type="project" value="TreeGrafter"/>
</dbReference>
<dbReference type="Gene3D" id="1.25.40.20">
    <property type="entry name" value="Ankyrin repeat-containing domain"/>
    <property type="match status" value="2"/>
</dbReference>
<keyword evidence="5 7" id="KW-0040">ANK repeat</keyword>
<dbReference type="Pfam" id="PF13962">
    <property type="entry name" value="PGG"/>
    <property type="match status" value="1"/>
</dbReference>
<evidence type="ECO:0000256" key="1">
    <source>
        <dbReference type="ARBA" id="ARBA00004141"/>
    </source>
</evidence>
<dbReference type="PROSITE" id="PS50088">
    <property type="entry name" value="ANK_REPEAT"/>
    <property type="match status" value="3"/>
</dbReference>
<feature type="transmembrane region" description="Helical" evidence="9">
    <location>
        <begin position="638"/>
        <end position="658"/>
    </location>
</feature>
<evidence type="ECO:0000256" key="8">
    <source>
        <dbReference type="SAM" id="Coils"/>
    </source>
</evidence>
<evidence type="ECO:0000256" key="3">
    <source>
        <dbReference type="ARBA" id="ARBA00022737"/>
    </source>
</evidence>
<feature type="transmembrane region" description="Helical" evidence="9">
    <location>
        <begin position="670"/>
        <end position="691"/>
    </location>
</feature>
<evidence type="ECO:0000256" key="7">
    <source>
        <dbReference type="PROSITE-ProRule" id="PRU00023"/>
    </source>
</evidence>
<dbReference type="Proteomes" id="UP000504603">
    <property type="component" value="Unplaced"/>
</dbReference>
<comment type="subcellular location">
    <subcellularLocation>
        <location evidence="1">Membrane</location>
        <topology evidence="1">Multi-pass membrane protein</topology>
    </subcellularLocation>
</comment>
<keyword evidence="3" id="KW-0677">Repeat</keyword>
<feature type="domain" description="PGG" evidence="10">
    <location>
        <begin position="547"/>
        <end position="656"/>
    </location>
</feature>
<dbReference type="GeneID" id="111021073"/>
<organism evidence="11 12">
    <name type="scientific">Momordica charantia</name>
    <name type="common">Bitter gourd</name>
    <name type="synonym">Balsam pear</name>
    <dbReference type="NCBI Taxonomy" id="3673"/>
    <lineage>
        <taxon>Eukaryota</taxon>
        <taxon>Viridiplantae</taxon>
        <taxon>Streptophyta</taxon>
        <taxon>Embryophyta</taxon>
        <taxon>Tracheophyta</taxon>
        <taxon>Spermatophyta</taxon>
        <taxon>Magnoliopsida</taxon>
        <taxon>eudicotyledons</taxon>
        <taxon>Gunneridae</taxon>
        <taxon>Pentapetalae</taxon>
        <taxon>rosids</taxon>
        <taxon>fabids</taxon>
        <taxon>Cucurbitales</taxon>
        <taxon>Cucurbitaceae</taxon>
        <taxon>Momordiceae</taxon>
        <taxon>Momordica</taxon>
    </lineage>
</organism>
<feature type="transmembrane region" description="Helical" evidence="9">
    <location>
        <begin position="598"/>
        <end position="618"/>
    </location>
</feature>
<dbReference type="InterPro" id="IPR002110">
    <property type="entry name" value="Ankyrin_rpt"/>
</dbReference>
<dbReference type="PANTHER" id="PTHR24186">
    <property type="entry name" value="PROTEIN PHOSPHATASE 1 REGULATORY SUBUNIT"/>
    <property type="match status" value="1"/>
</dbReference>
<dbReference type="AlphaFoldDB" id="A0A6J1DL48"/>
<dbReference type="PANTHER" id="PTHR24186:SF38">
    <property type="entry name" value="ANKYRIN REPEAT FAMILY PROTEIN"/>
    <property type="match status" value="1"/>
</dbReference>
<proteinExistence type="predicted"/>
<dbReference type="Pfam" id="PF13606">
    <property type="entry name" value="Ank_3"/>
    <property type="match status" value="1"/>
</dbReference>
<evidence type="ECO:0000256" key="4">
    <source>
        <dbReference type="ARBA" id="ARBA00022989"/>
    </source>
</evidence>
<keyword evidence="6 9" id="KW-0472">Membrane</keyword>
<sequence length="765" mass="87402">MDTRLFQAVKWNDRRRFRNLVDENWEIMKQISEETGDTALHSAVRHGHVNFVTEILRLWPEAAAVENRKNETPFQEACREGSEPEILMLLLAMEPWVRSELSHQNQSLLLAACSHGQVDAVKILLKQPWLHNLDDHAACFLEAASRGYLGLVKEILGKFPKVAEKVDDNGFCGLHKACIGGHVDVVRYLLGHHPQLARQFNNSGSTPLHLVAMNGNIPILQLFMDLSPLSLLDPTKQGDPILHLTIRYNQFPTFLHLARTFNTHESFFNSVDLHGNTLLHVAVLYGRLQFVELLINKMKMRMWINCQNMEGRTALDMLDNLAVNDTEEFQILEDMLKNADGKRKIELMDSTIIIPTSEKGEWIQEWIDSLDPNLLEEERLQKTIDSGYDKKEEEKGINSLDPNLLDEDQIIDLEHDKKKEEKRIDSLDPNLLEEDHLQKIIDLAHDKKEEEKNDLENLRSNNNVILANGEQIDQEENKDGSVISISLEIQEDLSQKRQEVVTSVMNKNHFRWEKQHVALSQKRRKVLISKMNKNHSRREKQHDMYKEAFQNVRNTITLVAALIATITFSAGISPPGGIHQDGPLIGKVVFAKTKGYKVFLISNSIAMTTSLCIMIVLVSIIPFKKKLLLRLLKIIHKVLWLSLGFMTTTFTSATWLTLPQDYKTNWLPNAILAVVGGTLGTLFIYLGLELVNHWTRKVKWRKERVKKPIVPVGDNSDDNLDHQSTDDLSSIKAKSNIEQRDLSRFHSLSTNSDFASSRGRGGHVY</sequence>
<evidence type="ECO:0000313" key="11">
    <source>
        <dbReference type="Proteomes" id="UP000504603"/>
    </source>
</evidence>
<feature type="repeat" description="ANK" evidence="7">
    <location>
        <begin position="35"/>
        <end position="56"/>
    </location>
</feature>
<dbReference type="RefSeq" id="XP_022153606.1">
    <property type="nucleotide sequence ID" value="XM_022297914.1"/>
</dbReference>
<feature type="coiled-coil region" evidence="8">
    <location>
        <begin position="441"/>
        <end position="468"/>
    </location>
</feature>
<keyword evidence="4 9" id="KW-1133">Transmembrane helix</keyword>
<reference evidence="12" key="1">
    <citation type="submission" date="2025-08" db="UniProtKB">
        <authorList>
            <consortium name="RefSeq"/>
        </authorList>
    </citation>
    <scope>IDENTIFICATION</scope>
    <source>
        <strain evidence="12">OHB3-1</strain>
    </source>
</reference>
<accession>A0A6J1DL48</accession>
<gene>
    <name evidence="12" type="primary">LOC111021073</name>
</gene>
<protein>
    <submittedName>
        <fullName evidence="12">Ankyrin repeat-containing protein NPR4-like</fullName>
    </submittedName>
</protein>
<evidence type="ECO:0000256" key="2">
    <source>
        <dbReference type="ARBA" id="ARBA00022692"/>
    </source>
</evidence>
<dbReference type="OrthoDB" id="20872at2759"/>
<feature type="repeat" description="ANK" evidence="7">
    <location>
        <begin position="203"/>
        <end position="225"/>
    </location>
</feature>
<evidence type="ECO:0000256" key="6">
    <source>
        <dbReference type="ARBA" id="ARBA00023136"/>
    </source>
</evidence>
<dbReference type="PROSITE" id="PS50297">
    <property type="entry name" value="ANK_REP_REGION"/>
    <property type="match status" value="3"/>
</dbReference>
<name>A0A6J1DL48_MOMCH</name>
<evidence type="ECO:0000313" key="12">
    <source>
        <dbReference type="RefSeq" id="XP_022153606.1"/>
    </source>
</evidence>
<evidence type="ECO:0000259" key="10">
    <source>
        <dbReference type="Pfam" id="PF13962"/>
    </source>
</evidence>
<feature type="repeat" description="ANK" evidence="7">
    <location>
        <begin position="274"/>
        <end position="297"/>
    </location>
</feature>
<keyword evidence="8" id="KW-0175">Coiled coil</keyword>